<reference evidence="1 3" key="1">
    <citation type="submission" date="2016-08" db="EMBL/GenBank/DDBJ databases">
        <title>Moorella thermoacetica DSM 103132.</title>
        <authorList>
            <person name="Jendresen C.B."/>
            <person name="Redl S.M."/>
            <person name="Jensen T.O."/>
            <person name="Nielsen A.T."/>
        </authorList>
    </citation>
    <scope>NUCLEOTIDE SEQUENCE [LARGE SCALE GENOMIC DNA]</scope>
    <source>
        <strain evidence="1 3">DSM 103132</strain>
    </source>
</reference>
<dbReference type="EMBL" id="VCDX01000006">
    <property type="protein sequence ID" value="TYL12703.1"/>
    <property type="molecule type" value="Genomic_DNA"/>
</dbReference>
<evidence type="ECO:0000313" key="2">
    <source>
        <dbReference type="EMBL" id="TYL12703.1"/>
    </source>
</evidence>
<evidence type="ECO:0000313" key="4">
    <source>
        <dbReference type="Proteomes" id="UP000322283"/>
    </source>
</evidence>
<evidence type="ECO:0000313" key="3">
    <source>
        <dbReference type="Proteomes" id="UP000094598"/>
    </source>
</evidence>
<name>A0AAC9MVN5_NEOTH</name>
<sequence>MYKLHCILIKLAPEELEYLHNPDNEDDVSVEDIKIWVRERAVEATEHYEQKVFDYRSEDSAGRWSEKFPDEGVVLGFQEPQRFRQLLQEYSQIPLQKALHILKSSLYYDYAVRTKEEITADRELVIIDKPSYEVSKYWSARKAPEAIITEQYLINAWQQWDDISFVRDLSLALRLISGEYTFDSCFYSVADGGARIAPVTMADAMAHPSQYALVFSDYHF</sequence>
<proteinExistence type="predicted"/>
<accession>A0AAC9MVN5</accession>
<reference evidence="2 4" key="2">
    <citation type="submission" date="2019-05" db="EMBL/GenBank/DDBJ databases">
        <title>Genome sequence of Moorella thermoacetica ATCC 33924.</title>
        <authorList>
            <person name="Poehlein A."/>
            <person name="Bengelsdorf F.R."/>
            <person name="Duerre P."/>
            <person name="Daniel R."/>
        </authorList>
    </citation>
    <scope>NUCLEOTIDE SEQUENCE [LARGE SCALE GENOMIC DNA]</scope>
    <source>
        <strain evidence="2 4">ATCC 33924</strain>
    </source>
</reference>
<evidence type="ECO:0000313" key="1">
    <source>
        <dbReference type="EMBL" id="AOQ24602.1"/>
    </source>
</evidence>
<dbReference type="Proteomes" id="UP000322283">
    <property type="component" value="Unassembled WGS sequence"/>
</dbReference>
<dbReference type="Proteomes" id="UP000094598">
    <property type="component" value="Chromosome"/>
</dbReference>
<dbReference type="RefSeq" id="WP_069590327.1">
    <property type="nucleotide sequence ID" value="NZ_VCDX01000006.1"/>
</dbReference>
<gene>
    <name evidence="1" type="ORF">Maut_02172</name>
    <name evidence="2" type="ORF">MTAT_19450</name>
</gene>
<keyword evidence="4" id="KW-1185">Reference proteome</keyword>
<organism evidence="1 3">
    <name type="scientific">Neomoorella thermoacetica</name>
    <name type="common">Clostridium thermoaceticum</name>
    <dbReference type="NCBI Taxonomy" id="1525"/>
    <lineage>
        <taxon>Bacteria</taxon>
        <taxon>Bacillati</taxon>
        <taxon>Bacillota</taxon>
        <taxon>Clostridia</taxon>
        <taxon>Neomoorellales</taxon>
        <taxon>Neomoorellaceae</taxon>
        <taxon>Neomoorella</taxon>
    </lineage>
</organism>
<dbReference type="AlphaFoldDB" id="A0AAC9MVN5"/>
<protein>
    <submittedName>
        <fullName evidence="1">Uncharacterized protein</fullName>
    </submittedName>
</protein>
<dbReference type="EMBL" id="CP017019">
    <property type="protein sequence ID" value="AOQ24602.1"/>
    <property type="molecule type" value="Genomic_DNA"/>
</dbReference>